<feature type="binding site" evidence="6 7">
    <location>
        <position position="80"/>
    </location>
    <ligand>
        <name>[4Fe-4S] cluster</name>
        <dbReference type="ChEBI" id="CHEBI:49883"/>
        <note>4Fe-4S-S-AdoMet</note>
    </ligand>
</feature>
<dbReference type="InterPro" id="IPR007197">
    <property type="entry name" value="rSAM"/>
</dbReference>
<keyword evidence="5 6" id="KW-0411">Iron-sulfur</keyword>
<evidence type="ECO:0000256" key="8">
    <source>
        <dbReference type="PIRSR" id="PIRSR004762-2"/>
    </source>
</evidence>
<dbReference type="GO" id="GO:0005506">
    <property type="term" value="F:iron ion binding"/>
    <property type="evidence" value="ECO:0007669"/>
    <property type="project" value="UniProtKB-UniRule"/>
</dbReference>
<keyword evidence="1 6" id="KW-0004">4Fe-4S</keyword>
<keyword evidence="11" id="KW-1185">Reference proteome</keyword>
<dbReference type="Proteomes" id="UP000199679">
    <property type="component" value="Chromosome I"/>
</dbReference>
<dbReference type="Pfam" id="PF19288">
    <property type="entry name" value="CofH_C"/>
    <property type="match status" value="1"/>
</dbReference>
<dbReference type="RefSeq" id="WP_091372239.1">
    <property type="nucleotide sequence ID" value="NZ_LT629740.1"/>
</dbReference>
<sequence length="397" mass="46185">MEAERNLTLLLQDTGLPTDLKHIAEKVLHGERITFDEGVLLFEKGELGYLGILANYIREKRHGNKTYFNRNFHIEPTNLCVYDCKFCSYSRLIKERSQGWEYTMEEMLDIVKKYDDEPVTEVHIVGGVLPQYDVAFYSELFTKIKQHRPELHVKALTPVEYHYIFKKAKIDYATGMRMMMDAGLESIPGGGAEIFHPEVRDLISKDKCTGDQWLAIHEEWHKIGGRSNATMLYGHIEKFWHRIDHMDRLRTLQDKTGGFQTFIPLKFRNKDNQMSNVPESTVVEDLRNYAIARIYLDNFDHIKAYWAMISRTTAQLSLNFGVDDIDGTLDDTTKIYSMAGSEEQHPGMSTKQLVELIKHVGRYPIERDTLYNVVTDYNDYQFPEEAKPSFYKLPVIN</sequence>
<dbReference type="InterPro" id="IPR013785">
    <property type="entry name" value="Aldolase_TIM"/>
</dbReference>
<dbReference type="NCBIfam" id="TIGR03700">
    <property type="entry name" value="mena_SCO4494"/>
    <property type="match status" value="1"/>
</dbReference>
<proteinExistence type="inferred from homology"/>
<keyword evidence="2 6" id="KW-0949">S-adenosyl-L-methionine</keyword>
<dbReference type="InterPro" id="IPR006638">
    <property type="entry name" value="Elp3/MiaA/NifB-like_rSAM"/>
</dbReference>
<dbReference type="GO" id="GO:0051539">
    <property type="term" value="F:4 iron, 4 sulfur cluster binding"/>
    <property type="evidence" value="ECO:0007669"/>
    <property type="project" value="UniProtKB-KW"/>
</dbReference>
<dbReference type="SMART" id="SM00729">
    <property type="entry name" value="Elp3"/>
    <property type="match status" value="1"/>
</dbReference>
<dbReference type="InterPro" id="IPR034405">
    <property type="entry name" value="F420"/>
</dbReference>
<feature type="binding site" evidence="8">
    <location>
        <position position="86"/>
    </location>
    <ligand>
        <name>S-adenosyl-L-methionine</name>
        <dbReference type="ChEBI" id="CHEBI:59789"/>
    </ligand>
</feature>
<dbReference type="EMBL" id="LT629740">
    <property type="protein sequence ID" value="SDS95701.1"/>
    <property type="molecule type" value="Genomic_DNA"/>
</dbReference>
<evidence type="ECO:0000256" key="3">
    <source>
        <dbReference type="ARBA" id="ARBA00022723"/>
    </source>
</evidence>
<dbReference type="EC" id="2.5.1.120" evidence="6"/>
<dbReference type="GO" id="GO:0102573">
    <property type="term" value="F:aminodeoxyfutalosine synthase activity"/>
    <property type="evidence" value="ECO:0007669"/>
    <property type="project" value="UniProtKB-EC"/>
</dbReference>
<evidence type="ECO:0000259" key="9">
    <source>
        <dbReference type="PROSITE" id="PS51918"/>
    </source>
</evidence>
<evidence type="ECO:0000256" key="2">
    <source>
        <dbReference type="ARBA" id="ARBA00022691"/>
    </source>
</evidence>
<dbReference type="InterPro" id="IPR020050">
    <property type="entry name" value="FO_synthase_su2"/>
</dbReference>
<keyword evidence="6" id="KW-0808">Transferase</keyword>
<keyword evidence="3 6" id="KW-0479">Metal-binding</keyword>
<evidence type="ECO:0000256" key="5">
    <source>
        <dbReference type="ARBA" id="ARBA00023014"/>
    </source>
</evidence>
<feature type="domain" description="Radical SAM core" evidence="9">
    <location>
        <begin position="66"/>
        <end position="300"/>
    </location>
</feature>
<evidence type="ECO:0000256" key="4">
    <source>
        <dbReference type="ARBA" id="ARBA00023004"/>
    </source>
</evidence>
<dbReference type="PANTHER" id="PTHR43076">
    <property type="entry name" value="FO SYNTHASE (COFH)"/>
    <property type="match status" value="1"/>
</dbReference>
<evidence type="ECO:0000256" key="7">
    <source>
        <dbReference type="PIRSR" id="PIRSR004762-1"/>
    </source>
</evidence>
<dbReference type="HAMAP" id="MF_00993">
    <property type="entry name" value="MqnE"/>
    <property type="match status" value="1"/>
</dbReference>
<comment type="similarity">
    <text evidence="6">Belongs to the radical SAM superfamily. MqnE family.</text>
</comment>
<dbReference type="AlphaFoldDB" id="A0A1H1WGF2"/>
<dbReference type="UniPathway" id="UPA00079"/>
<gene>
    <name evidence="6" type="primary">mqnE</name>
    <name evidence="10" type="ORF">SAMN05216490_2173</name>
</gene>
<feature type="binding site" evidence="8">
    <location>
        <position position="193"/>
    </location>
    <ligand>
        <name>S-adenosyl-L-methionine</name>
        <dbReference type="ChEBI" id="CHEBI:59789"/>
    </ligand>
</feature>
<feature type="binding site" evidence="6 7">
    <location>
        <position position="87"/>
    </location>
    <ligand>
        <name>[4Fe-4S] cluster</name>
        <dbReference type="ChEBI" id="CHEBI:49883"/>
        <note>4Fe-4S-S-AdoMet</note>
    </ligand>
</feature>
<protein>
    <recommendedName>
        <fullName evidence="6">Aminodeoxyfutalosine synthase</fullName>
        <shortName evidence="6">AFL synthase</shortName>
        <shortName evidence="6">Aminofutalosine synthase</shortName>
        <ecNumber evidence="6">2.5.1.120</ecNumber>
    </recommendedName>
    <alternativeName>
        <fullName evidence="6">Menaquinone biosynthetic enzyme MqnE</fullName>
    </alternativeName>
</protein>
<evidence type="ECO:0000256" key="6">
    <source>
        <dbReference type="HAMAP-Rule" id="MF_00993"/>
    </source>
</evidence>
<comment type="pathway">
    <text evidence="6">Quinol/quinone metabolism; menaquinone biosynthesis.</text>
</comment>
<evidence type="ECO:0000313" key="10">
    <source>
        <dbReference type="EMBL" id="SDS95701.1"/>
    </source>
</evidence>
<dbReference type="SFLD" id="SFLDG01064">
    <property type="entry name" value="F420__menaquinone_cofactor_bio"/>
    <property type="match status" value="1"/>
</dbReference>
<dbReference type="SFLD" id="SFLDF00343">
    <property type="entry name" value="aminofutalosine_synthase_(mqnE"/>
    <property type="match status" value="1"/>
</dbReference>
<dbReference type="Gene3D" id="3.20.20.70">
    <property type="entry name" value="Aldolase class I"/>
    <property type="match status" value="1"/>
</dbReference>
<dbReference type="SUPFAM" id="SSF102114">
    <property type="entry name" value="Radical SAM enzymes"/>
    <property type="match status" value="1"/>
</dbReference>
<feature type="binding site" evidence="6 7">
    <location>
        <position position="84"/>
    </location>
    <ligand>
        <name>[4Fe-4S] cluster</name>
        <dbReference type="ChEBI" id="CHEBI:49883"/>
        <note>4Fe-4S-S-AdoMet</note>
    </ligand>
</feature>
<name>A0A1H1WGF2_MUCMA</name>
<keyword evidence="6" id="KW-0474">Menaquinone biosynthesis</keyword>
<dbReference type="SFLD" id="SFLDS00029">
    <property type="entry name" value="Radical_SAM"/>
    <property type="match status" value="1"/>
</dbReference>
<evidence type="ECO:0000313" key="11">
    <source>
        <dbReference type="Proteomes" id="UP000199679"/>
    </source>
</evidence>
<dbReference type="InterPro" id="IPR045567">
    <property type="entry name" value="CofH/MnqC-like_C"/>
</dbReference>
<dbReference type="GO" id="GO:0009234">
    <property type="term" value="P:menaquinone biosynthetic process"/>
    <property type="evidence" value="ECO:0007669"/>
    <property type="project" value="UniProtKB-UniRule"/>
</dbReference>
<dbReference type="PANTHER" id="PTHR43076:SF7">
    <property type="entry name" value="AMINODEOXYFUTALOSINE SYNTHASE"/>
    <property type="match status" value="1"/>
</dbReference>
<dbReference type="PIRSF" id="PIRSF004762">
    <property type="entry name" value="CHP00423"/>
    <property type="match status" value="1"/>
</dbReference>
<dbReference type="NCBIfam" id="TIGR00423">
    <property type="entry name" value="CofH family radical SAM protein"/>
    <property type="match status" value="1"/>
</dbReference>
<comment type="function">
    <text evidence="6">Radical SAM enzyme that catalyzes the addition of the adenosyl radical to the double bond of 3-[(1-carboxyvinyl)oxy]benzoate, leading to aminodeoxyfutalosine (AFL), a key intermediate in the formation of menaquinone (MK, vitamin K2) from chorismate.</text>
</comment>
<organism evidence="10 11">
    <name type="scientific">Mucilaginibacter mallensis</name>
    <dbReference type="NCBI Taxonomy" id="652787"/>
    <lineage>
        <taxon>Bacteria</taxon>
        <taxon>Pseudomonadati</taxon>
        <taxon>Bacteroidota</taxon>
        <taxon>Sphingobacteriia</taxon>
        <taxon>Sphingobacteriales</taxon>
        <taxon>Sphingobacteriaceae</taxon>
        <taxon>Mucilaginibacter</taxon>
    </lineage>
</organism>
<dbReference type="STRING" id="652787.SAMN05216490_2173"/>
<dbReference type="CDD" id="cd01335">
    <property type="entry name" value="Radical_SAM"/>
    <property type="match status" value="1"/>
</dbReference>
<accession>A0A1H1WGF2</accession>
<dbReference type="Pfam" id="PF04055">
    <property type="entry name" value="Radical_SAM"/>
    <property type="match status" value="1"/>
</dbReference>
<dbReference type="SFLD" id="SFLDG01389">
    <property type="entry name" value="menaquinone_synthsis_involved"/>
    <property type="match status" value="1"/>
</dbReference>
<dbReference type="GO" id="GO:0044689">
    <property type="term" value="F:7,8-didemethyl-8-hydroxy-5-deazariboflavin synthase activity"/>
    <property type="evidence" value="ECO:0007669"/>
    <property type="project" value="TreeGrafter"/>
</dbReference>
<dbReference type="OrthoDB" id="9802027at2"/>
<dbReference type="InterPro" id="IPR022432">
    <property type="entry name" value="MqnE"/>
</dbReference>
<comment type="cofactor">
    <cofactor evidence="6 7">
        <name>[4Fe-4S] cluster</name>
        <dbReference type="ChEBI" id="CHEBI:49883"/>
    </cofactor>
    <text evidence="6 7">Binds 1 [4Fe-4S] cluster. The cluster is coordinated with 3 cysteines and an exchangeable S-adenosyl-L-methionine.</text>
</comment>
<reference evidence="10 11" key="1">
    <citation type="submission" date="2016-10" db="EMBL/GenBank/DDBJ databases">
        <authorList>
            <person name="de Groot N.N."/>
        </authorList>
    </citation>
    <scope>NUCLEOTIDE SEQUENCE [LARGE SCALE GENOMIC DNA]</scope>
    <source>
        <strain evidence="10 11">MP1X4</strain>
    </source>
</reference>
<evidence type="ECO:0000256" key="1">
    <source>
        <dbReference type="ARBA" id="ARBA00022485"/>
    </source>
</evidence>
<dbReference type="PROSITE" id="PS51918">
    <property type="entry name" value="RADICAL_SAM"/>
    <property type="match status" value="1"/>
</dbReference>
<comment type="catalytic activity">
    <reaction evidence="6">
        <text>3-[(1-carboxyvinyl)-oxy]benzoate + S-adenosyl-L-methionine + H2O = 6-amino-6-deoxyfutalosine + hydrogencarbonate + L-methionine + H(+)</text>
        <dbReference type="Rhea" id="RHEA:33075"/>
        <dbReference type="ChEBI" id="CHEBI:15377"/>
        <dbReference type="ChEBI" id="CHEBI:15378"/>
        <dbReference type="ChEBI" id="CHEBI:17544"/>
        <dbReference type="ChEBI" id="CHEBI:57844"/>
        <dbReference type="ChEBI" id="CHEBI:59789"/>
        <dbReference type="ChEBI" id="CHEBI:64286"/>
        <dbReference type="ChEBI" id="CHEBI:76981"/>
        <dbReference type="EC" id="2.5.1.120"/>
    </reaction>
</comment>
<keyword evidence="4 6" id="KW-0408">Iron</keyword>
<dbReference type="InterPro" id="IPR058240">
    <property type="entry name" value="rSAM_sf"/>
</dbReference>